<evidence type="ECO:0000256" key="2">
    <source>
        <dbReference type="SAM" id="MobiDB-lite"/>
    </source>
</evidence>
<evidence type="ECO:0000313" key="4">
    <source>
        <dbReference type="Proteomes" id="UP000799302"/>
    </source>
</evidence>
<proteinExistence type="predicted"/>
<keyword evidence="4" id="KW-1185">Reference proteome</keyword>
<keyword evidence="1" id="KW-0677">Repeat</keyword>
<sequence>MPLRIKKCPDPATLHSCTSPKRPFRSQRELHSFWNHGAPSPTIPPWWDTLLNQMCILFTDTLSKPRSSPKSDQPTSGMLDFLYPPKTLALMRRLSRTSIGTIYFRKKELRMSSPAMSARKRVQISGHGSIGYRKQSTLADGGENPQPPPHYAEHNEQSDELNFQEIKLQELDWIKALRASKAEDGSARKDFLSHIQGTIPLPGDNLSYSHAWALYRDLPPEQQTIEAKIQLANFLSFSDSEEDSVRLFFITNSPGFDETYAFWRATVVHLFTGRIDNAAKLHAAARQRDLRTYIGSDVLLAHAIRAKDWQRVLQVSTEVYAGMTESSDLEGTRQQLQDLWRVAIRLPGLTDIVDAYLTYAVNRLDVQYYVTSDSIISVLEMMKRANVNEKRLLRYALISLCDKIQESTNQSKHRQFHLLRLLWTAYLKSAKSTGGASPSLIEKILSTLTFFSRINVVSATQTQQMLEEICSVASQSFMNLPYAAIVSMMTLFSRKGNLSIVQSLNSSLRPTIGELSGIDRNLLEMEQDTERVCSLLRVHVVAGNFYRTEEFFSRLSQLFPRILQIEEVWIEVIRSHARARRFGAAFEIVFDRMPKAGCHVTRHTLRELIAICGAIGDAKAVTTLISITRQENVPIDLNMLKHVVLAHIRSEDTPAAAKSETLLKKETDFQDGHYPVQHPGEYGIEKTKFITAVSAKDYSLAMSIFNGLEAKGVPIDGTMYLNLVRLHCRSKNTNQAQKIVDQVLPKSNIPTHAGHYALLMQGYFHEYRYTDCLKAYDELVQAGQTPDVTSRALRLAAFCRLNRPEAEEDRHVLALLRANLSQTSMDLRYNPDFPPVWHAGPVDVHFYQVLEAFSEVGAWDLVNYVQKWYINVAHGGPSLSILKSLLKANALAGNHDEVEILWKACLRKLSAHVRAVSDELGKLSEYASKQVLNDMRESIQWIADDADGEDIDGLGEISMPGGYDVRHLLSWPLNWYITNLGDRREFDAIVEVVNEVQTKGFQLTSTTWNTYVQVLCRSESPRHVVAAFRAAEIHLNPDFSKYHQEITGNDEDAKLVRQALTNSQYRLRTKFLYIQPRTMIILKNILQAAKISSVDRLGRYFDGLASAVTLSSVLQQVAAKLTPAVEAWTGDKFVNHKSDYMLTRREINARDDKIVRQRGLYKRLEFARESAFGPNQLESFSQLMDWNTDKDLADESEGDIPDHAVVDTLGHPEPVIREPEFSDVYRDSAPMTGEQDKPGRSVVDVPGHSEPMLPGCEVSDANKDTAPATGEQYQLVTRRDHRREPFRRIPNHPESLIPELGFFDVDEDAAPATAEQVKQLIRRLDGRDAGSEEVNSKLKLLAERGPKRKWLPIKEPTRTYSKLGSDTLPGLDDSEDIIDEESVDGDRPKQPRSLDELDAQDESLIKLLRTAQGKAQRK</sequence>
<reference evidence="3" key="1">
    <citation type="journal article" date="2020" name="Stud. Mycol.">
        <title>101 Dothideomycetes genomes: a test case for predicting lifestyles and emergence of pathogens.</title>
        <authorList>
            <person name="Haridas S."/>
            <person name="Albert R."/>
            <person name="Binder M."/>
            <person name="Bloem J."/>
            <person name="Labutti K."/>
            <person name="Salamov A."/>
            <person name="Andreopoulos B."/>
            <person name="Baker S."/>
            <person name="Barry K."/>
            <person name="Bills G."/>
            <person name="Bluhm B."/>
            <person name="Cannon C."/>
            <person name="Castanera R."/>
            <person name="Culley D."/>
            <person name="Daum C."/>
            <person name="Ezra D."/>
            <person name="Gonzalez J."/>
            <person name="Henrissat B."/>
            <person name="Kuo A."/>
            <person name="Liang C."/>
            <person name="Lipzen A."/>
            <person name="Lutzoni F."/>
            <person name="Magnuson J."/>
            <person name="Mondo S."/>
            <person name="Nolan M."/>
            <person name="Ohm R."/>
            <person name="Pangilinan J."/>
            <person name="Park H.-J."/>
            <person name="Ramirez L."/>
            <person name="Alfaro M."/>
            <person name="Sun H."/>
            <person name="Tritt A."/>
            <person name="Yoshinaga Y."/>
            <person name="Zwiers L.-H."/>
            <person name="Turgeon B."/>
            <person name="Goodwin S."/>
            <person name="Spatafora J."/>
            <person name="Crous P."/>
            <person name="Grigoriev I."/>
        </authorList>
    </citation>
    <scope>NUCLEOTIDE SEQUENCE</scope>
    <source>
        <strain evidence="3">CBS 115976</strain>
    </source>
</reference>
<feature type="compositionally biased region" description="Basic and acidic residues" evidence="2">
    <location>
        <begin position="1384"/>
        <end position="1395"/>
    </location>
</feature>
<organism evidence="3 4">
    <name type="scientific">Microthyrium microscopicum</name>
    <dbReference type="NCBI Taxonomy" id="703497"/>
    <lineage>
        <taxon>Eukaryota</taxon>
        <taxon>Fungi</taxon>
        <taxon>Dikarya</taxon>
        <taxon>Ascomycota</taxon>
        <taxon>Pezizomycotina</taxon>
        <taxon>Dothideomycetes</taxon>
        <taxon>Dothideomycetes incertae sedis</taxon>
        <taxon>Microthyriales</taxon>
        <taxon>Microthyriaceae</taxon>
        <taxon>Microthyrium</taxon>
    </lineage>
</organism>
<name>A0A6A6UD00_9PEZI</name>
<feature type="region of interest" description="Disordered" evidence="2">
    <location>
        <begin position="132"/>
        <end position="157"/>
    </location>
</feature>
<dbReference type="PANTHER" id="PTHR47447:SF17">
    <property type="entry name" value="OS12G0638900 PROTEIN"/>
    <property type="match status" value="1"/>
</dbReference>
<dbReference type="Gene3D" id="1.25.40.10">
    <property type="entry name" value="Tetratricopeptide repeat domain"/>
    <property type="match status" value="2"/>
</dbReference>
<feature type="compositionally biased region" description="Acidic residues" evidence="2">
    <location>
        <begin position="1372"/>
        <end position="1383"/>
    </location>
</feature>
<feature type="region of interest" description="Disordered" evidence="2">
    <location>
        <begin position="1359"/>
        <end position="1401"/>
    </location>
</feature>
<dbReference type="EMBL" id="MU004236">
    <property type="protein sequence ID" value="KAF2668794.1"/>
    <property type="molecule type" value="Genomic_DNA"/>
</dbReference>
<dbReference type="PANTHER" id="PTHR47447">
    <property type="entry name" value="OS03G0856100 PROTEIN"/>
    <property type="match status" value="1"/>
</dbReference>
<dbReference type="InterPro" id="IPR011990">
    <property type="entry name" value="TPR-like_helical_dom_sf"/>
</dbReference>
<gene>
    <name evidence="3" type="ORF">BT63DRAFT_285592</name>
</gene>
<dbReference type="Proteomes" id="UP000799302">
    <property type="component" value="Unassembled WGS sequence"/>
</dbReference>
<evidence type="ECO:0000313" key="3">
    <source>
        <dbReference type="EMBL" id="KAF2668794.1"/>
    </source>
</evidence>
<dbReference type="OrthoDB" id="185373at2759"/>
<feature type="region of interest" description="Disordered" evidence="2">
    <location>
        <begin position="1226"/>
        <end position="1270"/>
    </location>
</feature>
<protein>
    <submittedName>
        <fullName evidence="3">Uncharacterized protein</fullName>
    </submittedName>
</protein>
<evidence type="ECO:0000256" key="1">
    <source>
        <dbReference type="ARBA" id="ARBA00022737"/>
    </source>
</evidence>
<accession>A0A6A6UD00</accession>